<dbReference type="AlphaFoldDB" id="A0A4Y2E7N8"/>
<dbReference type="Proteomes" id="UP000499080">
    <property type="component" value="Unassembled WGS sequence"/>
</dbReference>
<sequence length="76" mass="8718">MPLEKERVFADEVVLKRELPDQCRHCFATTLKMMLGDFEVFRLPWPPRSPDTILVSSSSGVGFTKDCVYREHTDSA</sequence>
<evidence type="ECO:0000313" key="1">
    <source>
        <dbReference type="EMBL" id="GBM23864.1"/>
    </source>
</evidence>
<dbReference type="EMBL" id="BGPR01091570">
    <property type="protein sequence ID" value="GBM23864.1"/>
    <property type="molecule type" value="Genomic_DNA"/>
</dbReference>
<name>A0A4Y2E7N8_ARAVE</name>
<comment type="caution">
    <text evidence="1">The sequence shown here is derived from an EMBL/GenBank/DDBJ whole genome shotgun (WGS) entry which is preliminary data.</text>
</comment>
<organism evidence="1 2">
    <name type="scientific">Araneus ventricosus</name>
    <name type="common">Orbweaver spider</name>
    <name type="synonym">Epeira ventricosa</name>
    <dbReference type="NCBI Taxonomy" id="182803"/>
    <lineage>
        <taxon>Eukaryota</taxon>
        <taxon>Metazoa</taxon>
        <taxon>Ecdysozoa</taxon>
        <taxon>Arthropoda</taxon>
        <taxon>Chelicerata</taxon>
        <taxon>Arachnida</taxon>
        <taxon>Araneae</taxon>
        <taxon>Araneomorphae</taxon>
        <taxon>Entelegynae</taxon>
        <taxon>Araneoidea</taxon>
        <taxon>Araneidae</taxon>
        <taxon>Araneus</taxon>
    </lineage>
</organism>
<evidence type="ECO:0000313" key="2">
    <source>
        <dbReference type="Proteomes" id="UP000499080"/>
    </source>
</evidence>
<protein>
    <submittedName>
        <fullName evidence="1">Uncharacterized protein</fullName>
    </submittedName>
</protein>
<keyword evidence="2" id="KW-1185">Reference proteome</keyword>
<proteinExistence type="predicted"/>
<reference evidence="1 2" key="1">
    <citation type="journal article" date="2019" name="Sci. Rep.">
        <title>Orb-weaving spider Araneus ventricosus genome elucidates the spidroin gene catalogue.</title>
        <authorList>
            <person name="Kono N."/>
            <person name="Nakamura H."/>
            <person name="Ohtoshi R."/>
            <person name="Moran D.A.P."/>
            <person name="Shinohara A."/>
            <person name="Yoshida Y."/>
            <person name="Fujiwara M."/>
            <person name="Mori M."/>
            <person name="Tomita M."/>
            <person name="Arakawa K."/>
        </authorList>
    </citation>
    <scope>NUCLEOTIDE SEQUENCE [LARGE SCALE GENOMIC DNA]</scope>
</reference>
<gene>
    <name evidence="1" type="ORF">AVEN_225986_1</name>
</gene>
<accession>A0A4Y2E7N8</accession>